<gene>
    <name evidence="3" type="ORF">PV383_01035</name>
</gene>
<evidence type="ECO:0000313" key="4">
    <source>
        <dbReference type="Proteomes" id="UP001282474"/>
    </source>
</evidence>
<dbReference type="SUPFAM" id="SSF52129">
    <property type="entry name" value="Caspase-like"/>
    <property type="match status" value="1"/>
</dbReference>
<feature type="region of interest" description="Disordered" evidence="1">
    <location>
        <begin position="232"/>
        <end position="256"/>
    </location>
</feature>
<dbReference type="PANTHER" id="PTHR22576">
    <property type="entry name" value="MUCOSA ASSOCIATED LYMPHOID TISSUE LYMPHOMA TRANSLOCATION PROTEIN 1/PARACASPASE"/>
    <property type="match status" value="1"/>
</dbReference>
<dbReference type="InterPro" id="IPR056507">
    <property type="entry name" value="wHTH-HSP90_Na-assoc"/>
</dbReference>
<feature type="compositionally biased region" description="Low complexity" evidence="1">
    <location>
        <begin position="1753"/>
        <end position="1765"/>
    </location>
</feature>
<comment type="caution">
    <text evidence="3">The sequence shown here is derived from an EMBL/GenBank/DDBJ whole genome shotgun (WGS) entry which is preliminary data.</text>
</comment>
<dbReference type="Gene3D" id="3.30.565.10">
    <property type="entry name" value="Histidine kinase-like ATPase, C-terminal domain"/>
    <property type="match status" value="1"/>
</dbReference>
<dbReference type="InterPro" id="IPR002138">
    <property type="entry name" value="Pept_C14_p10"/>
</dbReference>
<accession>A0ABU4MGU7</accession>
<feature type="region of interest" description="Disordered" evidence="1">
    <location>
        <begin position="379"/>
        <end position="406"/>
    </location>
</feature>
<name>A0ABU4MGU7_9ACTN</name>
<dbReference type="InterPro" id="IPR011600">
    <property type="entry name" value="Pept_C14_caspase"/>
</dbReference>
<dbReference type="Proteomes" id="UP001282474">
    <property type="component" value="Unassembled WGS sequence"/>
</dbReference>
<dbReference type="PANTHER" id="PTHR22576:SF37">
    <property type="entry name" value="MUCOSA-ASSOCIATED LYMPHOID TISSUE LYMPHOMA TRANSLOCATION PROTEIN 1"/>
    <property type="match status" value="1"/>
</dbReference>
<dbReference type="InterPro" id="IPR020575">
    <property type="entry name" value="Hsp90_N"/>
</dbReference>
<feature type="region of interest" description="Disordered" evidence="1">
    <location>
        <begin position="1753"/>
        <end position="1775"/>
    </location>
</feature>
<proteinExistence type="predicted"/>
<dbReference type="InterPro" id="IPR052039">
    <property type="entry name" value="Caspase-related_regulators"/>
</dbReference>
<dbReference type="PRINTS" id="PR00775">
    <property type="entry name" value="HEATSHOCK90"/>
</dbReference>
<reference evidence="3 4" key="1">
    <citation type="journal article" date="2023" name="Microb. Genom.">
        <title>Mesoterricola silvestris gen. nov., sp. nov., Mesoterricola sediminis sp. nov., Geothrix oryzae sp. nov., Geothrix edaphica sp. nov., Geothrix rubra sp. nov., and Geothrix limicola sp. nov., six novel members of Acidobacteriota isolated from soils.</title>
        <authorList>
            <person name="Weisberg A.J."/>
            <person name="Pearce E."/>
            <person name="Kramer C.G."/>
            <person name="Chang J.H."/>
            <person name="Clarke C.R."/>
        </authorList>
    </citation>
    <scope>NUCLEOTIDE SEQUENCE [LARGE SCALE GENOMIC DNA]</scope>
    <source>
        <strain evidence="3 4">NE20-4-1</strain>
    </source>
</reference>
<dbReference type="Pfam" id="PF00656">
    <property type="entry name" value="Peptidase_C14"/>
    <property type="match status" value="1"/>
</dbReference>
<dbReference type="PROSITE" id="PS50207">
    <property type="entry name" value="CASPASE_P10"/>
    <property type="match status" value="1"/>
</dbReference>
<dbReference type="EMBL" id="JARAWJ010000001">
    <property type="protein sequence ID" value="MDX3035757.1"/>
    <property type="molecule type" value="Genomic_DNA"/>
</dbReference>
<keyword evidence="4" id="KW-1185">Reference proteome</keyword>
<evidence type="ECO:0000259" key="2">
    <source>
        <dbReference type="PROSITE" id="PS50207"/>
    </source>
</evidence>
<dbReference type="InterPro" id="IPR036890">
    <property type="entry name" value="HATPase_C_sf"/>
</dbReference>
<dbReference type="RefSeq" id="WP_193380796.1">
    <property type="nucleotide sequence ID" value="NZ_JABXWF010000004.1"/>
</dbReference>
<dbReference type="SUPFAM" id="SSF55874">
    <property type="entry name" value="ATPase domain of HSP90 chaperone/DNA topoisomerase II/histidine kinase"/>
    <property type="match status" value="1"/>
</dbReference>
<protein>
    <submittedName>
        <fullName evidence="3">Caspase family protein</fullName>
    </submittedName>
</protein>
<dbReference type="Pfam" id="PF24410">
    <property type="entry name" value="wHTH-HSP90_Na-assoc"/>
    <property type="match status" value="1"/>
</dbReference>
<feature type="domain" description="Caspase family p10" evidence="2">
    <location>
        <begin position="180"/>
        <end position="208"/>
    </location>
</feature>
<evidence type="ECO:0000313" key="3">
    <source>
        <dbReference type="EMBL" id="MDX3035757.1"/>
    </source>
</evidence>
<sequence length="1775" mass="195854">MGAERAVAVAGRRRALLIGVTETPSLAKHPELAEAFPPLDFAKRDVDLIAQALDQSDYDVVKACDDTSFTSVLAAITNFLTDCEPGDTAFLYFSCHGATIDGRDHLVLRDSQPGAADADGNRGLLQPTLLRADPAHLLSVLPPGVTAIVCLDVCRAEQPGPVSGTTDPSWAGREEAYWLYSCGPGQRAYADPVEGSWFARALAAALSRVNPPTTFRQVADFAEDELGQLASRSPQVAPPSVGLRRPEPAQGGEYRDPVVCEGTEQTLDWTRIIHDSGLWQHTSGRPEIHQRVKEKLAELVRWVVDSSEQTRAYRDDPWHDSLYPERLDARLTDLVAGAGLRRDDERLSPAETACLLSAAIVQEGVVAITLAQLARLLPDRFDPGPRGSEEETGATGQRDGEQRQRLVRDAARDVCRAHSLVVRTAETLRSRGLDQAFIAADHWLRHRFINEWDGAWERDERHRTDVDDLIDKVVEAVEAAADVATPTRRPPEERQEIDTLVRQVLGHLTVKPGLSPRVNDALHDDQWKKEARPVRGNHWRGLQLARLLWTAGLLAASPRRLSSVLVDHLGAHEPLRAEEVAGALAGLDYDDTDGRTVGGRGLAVRLRCPHPALHAAIEELTSAADATVQALSEDAAAQPLLRGLPDRVTTDELRALPGRYQEPLERFRLAEDEIRPLLMGTQLYGDRMLAIRELYQNALDACRYREMRRRYGNIRSGWDGEILFTQDWDGVRPYIECLDNGSGMSRSRLTSMFARAGKRYEQDPEFVQERRNWRRAGIVDKSLNSRFGIGVFSYFMLADEVVVWTRAVDATGLRSSEPALRVDIRSGSGLLQINTSDDPEVPEDGGTRVRLYLAEPSEGEQVPSLLETLRTHLWVTEYDVHAKERTTQDSTVHDHDWDAGQLAVQEGWRVPPVALHGEQGGATKDGATQAWIVQGDGQLLLDGVLISQAPQAYGYVVNLRERHAPVPSVDRNQLLSYDEELVMKDVLDGIPAAASQLTDLSVSWLWALARRSPRVAVRILGSLPAETQVILDVESERQLARDKAPLGTLGCLPSDERAAFGLHSEQEYLPGRRHEDALVRQWRCTALGVKQAREPFAPEGYPRPRKLDALLFQDLKLRGWQTVLHSAALSRRPVREVLRSLRRYAVTGIEVPEAVDIRALGDHFVTQEEADLYLGYTAIERYFSFPPAFDETIVLFARRTTRKRHQPPARHAPLLVASALHTLSLGETAALLPRLREVDPTLPSLPPLPEEVARLRLTRAEVLRLTGRQNELPSAAWTQNFDWLPGSLGPVDLLSRSTASFPVNELAQQVEQFSCLGYSLAAPPTPEAIEAGILPPALAHLLSQDFDRQKPWHEGEISTYHLIEIAYRSGASPGDTARRINSATGITGVHTPAVPEEAADWNVPEWIYGLLHERSRNAEIDTSPVSGWELVGALHAASSPLDELRTAVRALDACGLLDLRGADLTALERQATAPQARLLRPYPIPNSIASCRFDQDGVTVAYLMALAAHFELKLGAVAHELRGLDTALPLRIPDLPAEFHDLRLNEADFDFLSDTERTFFGLPSGPSRLKDHLTVVDVLRFTIERRRDGFRTLDKAFHHVARLCAAGSVELPGDFQGPGADRLVGFEPTDFDLAAFDMGLLGPGTLGALELVLVAGRFEWTLAEAYDRYAPFSCLGLDVTVDPPEGAEREIVPDWADVIILTTRLTGRAPALTGAVSEDHIALCAEETELDETDVRDRLGRFARLFALTLPEPAEAPELPQQTAPTAPATGKASA</sequence>
<dbReference type="InterPro" id="IPR056506">
    <property type="entry name" value="iHD-CE"/>
</dbReference>
<dbReference type="Gene3D" id="3.40.50.1460">
    <property type="match status" value="1"/>
</dbReference>
<dbReference type="Pfam" id="PF24401">
    <property type="entry name" value="iHD-CE"/>
    <property type="match status" value="1"/>
</dbReference>
<organism evidence="3 4">
    <name type="scientific">Streptomyces caniscabiei</name>
    <dbReference type="NCBI Taxonomy" id="2746961"/>
    <lineage>
        <taxon>Bacteria</taxon>
        <taxon>Bacillati</taxon>
        <taxon>Actinomycetota</taxon>
        <taxon>Actinomycetes</taxon>
        <taxon>Kitasatosporales</taxon>
        <taxon>Streptomycetaceae</taxon>
        <taxon>Streptomyces</taxon>
    </lineage>
</organism>
<evidence type="ECO:0000256" key="1">
    <source>
        <dbReference type="SAM" id="MobiDB-lite"/>
    </source>
</evidence>
<feature type="compositionally biased region" description="Basic and acidic residues" evidence="1">
    <location>
        <begin position="379"/>
        <end position="389"/>
    </location>
</feature>
<dbReference type="InterPro" id="IPR029030">
    <property type="entry name" value="Caspase-like_dom_sf"/>
</dbReference>